<dbReference type="Proteomes" id="UP001283361">
    <property type="component" value="Unassembled WGS sequence"/>
</dbReference>
<accession>A0AAE1EEQ4</accession>
<dbReference type="EMBL" id="JAWDGP010000055">
    <property type="protein sequence ID" value="KAK3804062.1"/>
    <property type="molecule type" value="Genomic_DNA"/>
</dbReference>
<proteinExistence type="predicted"/>
<sequence>MVAKWASTDQSSGLIAFITSLRAVYVARYRDIETLSAPARHSCRLWQTRRDIGSQQCTLGGHYGAIKLNWEIPIISEGLLLEVVTRFLIKEQRTLDKRIETDKGPKRENNLPLLTSATRIFCRRRPKLVQAVYQSWVCRRKPDSRTERRIAYSG</sequence>
<dbReference type="AlphaFoldDB" id="A0AAE1EEQ4"/>
<comment type="caution">
    <text evidence="1">The sequence shown here is derived from an EMBL/GenBank/DDBJ whole genome shotgun (WGS) entry which is preliminary data.</text>
</comment>
<protein>
    <submittedName>
        <fullName evidence="1">Uncharacterized protein</fullName>
    </submittedName>
</protein>
<name>A0AAE1EEQ4_9GAST</name>
<reference evidence="1" key="1">
    <citation type="journal article" date="2023" name="G3 (Bethesda)">
        <title>A reference genome for the long-term kleptoplast-retaining sea slug Elysia crispata morphotype clarki.</title>
        <authorList>
            <person name="Eastman K.E."/>
            <person name="Pendleton A.L."/>
            <person name="Shaikh M.A."/>
            <person name="Suttiyut T."/>
            <person name="Ogas R."/>
            <person name="Tomko P."/>
            <person name="Gavelis G."/>
            <person name="Widhalm J.R."/>
            <person name="Wisecaver J.H."/>
        </authorList>
    </citation>
    <scope>NUCLEOTIDE SEQUENCE</scope>
    <source>
        <strain evidence="1">ECLA1</strain>
    </source>
</reference>
<gene>
    <name evidence="1" type="ORF">RRG08_028980</name>
</gene>
<evidence type="ECO:0000313" key="1">
    <source>
        <dbReference type="EMBL" id="KAK3804062.1"/>
    </source>
</evidence>
<organism evidence="1 2">
    <name type="scientific">Elysia crispata</name>
    <name type="common">lettuce slug</name>
    <dbReference type="NCBI Taxonomy" id="231223"/>
    <lineage>
        <taxon>Eukaryota</taxon>
        <taxon>Metazoa</taxon>
        <taxon>Spiralia</taxon>
        <taxon>Lophotrochozoa</taxon>
        <taxon>Mollusca</taxon>
        <taxon>Gastropoda</taxon>
        <taxon>Heterobranchia</taxon>
        <taxon>Euthyneura</taxon>
        <taxon>Panpulmonata</taxon>
        <taxon>Sacoglossa</taxon>
        <taxon>Placobranchoidea</taxon>
        <taxon>Plakobranchidae</taxon>
        <taxon>Elysia</taxon>
    </lineage>
</organism>
<evidence type="ECO:0000313" key="2">
    <source>
        <dbReference type="Proteomes" id="UP001283361"/>
    </source>
</evidence>
<keyword evidence="2" id="KW-1185">Reference proteome</keyword>